<feature type="region of interest" description="Disordered" evidence="1">
    <location>
        <begin position="22"/>
        <end position="50"/>
    </location>
</feature>
<dbReference type="AlphaFoldDB" id="A0A7W9VU01"/>
<evidence type="ECO:0000313" key="2">
    <source>
        <dbReference type="EMBL" id="MBB6012319.1"/>
    </source>
</evidence>
<proteinExistence type="predicted"/>
<organism evidence="2 3">
    <name type="scientific">Aquamicrobium lusatiense</name>
    <dbReference type="NCBI Taxonomy" id="89772"/>
    <lineage>
        <taxon>Bacteria</taxon>
        <taxon>Pseudomonadati</taxon>
        <taxon>Pseudomonadota</taxon>
        <taxon>Alphaproteobacteria</taxon>
        <taxon>Hyphomicrobiales</taxon>
        <taxon>Phyllobacteriaceae</taxon>
        <taxon>Aquamicrobium</taxon>
    </lineage>
</organism>
<dbReference type="Proteomes" id="UP000533306">
    <property type="component" value="Unassembled WGS sequence"/>
</dbReference>
<name>A0A7W9VU01_9HYPH</name>
<reference evidence="2 3" key="1">
    <citation type="submission" date="2020-08" db="EMBL/GenBank/DDBJ databases">
        <title>Genomic Encyclopedia of Type Strains, Phase IV (KMG-IV): sequencing the most valuable type-strain genomes for metagenomic binning, comparative biology and taxonomic classification.</title>
        <authorList>
            <person name="Goeker M."/>
        </authorList>
    </citation>
    <scope>NUCLEOTIDE SEQUENCE [LARGE SCALE GENOMIC DNA]</scope>
    <source>
        <strain evidence="2 3">DSM 11099</strain>
    </source>
</reference>
<dbReference type="EMBL" id="JACHEU010000001">
    <property type="protein sequence ID" value="MBB6012319.1"/>
    <property type="molecule type" value="Genomic_DNA"/>
</dbReference>
<evidence type="ECO:0000313" key="3">
    <source>
        <dbReference type="Proteomes" id="UP000533306"/>
    </source>
</evidence>
<evidence type="ECO:0000256" key="1">
    <source>
        <dbReference type="SAM" id="MobiDB-lite"/>
    </source>
</evidence>
<comment type="caution">
    <text evidence="2">The sequence shown here is derived from an EMBL/GenBank/DDBJ whole genome shotgun (WGS) entry which is preliminary data.</text>
</comment>
<keyword evidence="3" id="KW-1185">Reference proteome</keyword>
<protein>
    <submittedName>
        <fullName evidence="2">Uncharacterized protein</fullName>
    </submittedName>
</protein>
<sequence>MNVNIALTLDGLVRALRRKAHELADEAELHRPESRDADRAKEERNDRSQR</sequence>
<dbReference type="RefSeq" id="WP_183828522.1">
    <property type="nucleotide sequence ID" value="NZ_JACHEU010000001.1"/>
</dbReference>
<accession>A0A7W9VU01</accession>
<gene>
    <name evidence="2" type="ORF">HNR59_001664</name>
</gene>